<proteinExistence type="predicted"/>
<accession>A0ABP9QPK2</accession>
<dbReference type="SUPFAM" id="SSF48498">
    <property type="entry name" value="Tetracyclin repressor-like, C-terminal domain"/>
    <property type="match status" value="1"/>
</dbReference>
<dbReference type="PRINTS" id="PR00455">
    <property type="entry name" value="HTHTETR"/>
</dbReference>
<evidence type="ECO:0000256" key="3">
    <source>
        <dbReference type="ARBA" id="ARBA00023125"/>
    </source>
</evidence>
<evidence type="ECO:0000256" key="4">
    <source>
        <dbReference type="ARBA" id="ARBA00023163"/>
    </source>
</evidence>
<dbReference type="InterPro" id="IPR036271">
    <property type="entry name" value="Tet_transcr_reg_TetR-rel_C_sf"/>
</dbReference>
<gene>
    <name evidence="7" type="ORF">GCM10023321_55030</name>
</gene>
<dbReference type="PANTHER" id="PTHR30055:SF229">
    <property type="entry name" value="HTH-TYPE TRANSCRIPTIONAL REPRESSOR RV1474C"/>
    <property type="match status" value="1"/>
</dbReference>
<feature type="domain" description="HTH tetR-type" evidence="6">
    <location>
        <begin position="10"/>
        <end position="70"/>
    </location>
</feature>
<dbReference type="SUPFAM" id="SSF46689">
    <property type="entry name" value="Homeodomain-like"/>
    <property type="match status" value="1"/>
</dbReference>
<dbReference type="EMBL" id="BAABJP010000030">
    <property type="protein sequence ID" value="GAA5165242.1"/>
    <property type="molecule type" value="Genomic_DNA"/>
</dbReference>
<dbReference type="PROSITE" id="PS50977">
    <property type="entry name" value="HTH_TETR_2"/>
    <property type="match status" value="1"/>
</dbReference>
<dbReference type="Proteomes" id="UP001428817">
    <property type="component" value="Unassembled WGS sequence"/>
</dbReference>
<dbReference type="Gene3D" id="1.10.357.10">
    <property type="entry name" value="Tetracycline Repressor, domain 2"/>
    <property type="match status" value="1"/>
</dbReference>
<keyword evidence="3 5" id="KW-0238">DNA-binding</keyword>
<keyword evidence="8" id="KW-1185">Reference proteome</keyword>
<sequence>MPRVTEQYIQRRRREILDAARQCFARDGFHATTMDDVIEAAGLSPSVVYRWFRGKDELVLETVRDTIQGIADAVDEAAAQDPPPALSEAIEGVLTATLARVSDDGRDLSALAVHIWTEALRTPEIEHLLADLYGRIRTSLADLVRRHQAAGTLPADIDADAAARPLFALLPGFLVQRLLLGPENTKTYAAAIATILRR</sequence>
<keyword evidence="4" id="KW-0804">Transcription</keyword>
<dbReference type="InterPro" id="IPR009057">
    <property type="entry name" value="Homeodomain-like_sf"/>
</dbReference>
<dbReference type="InterPro" id="IPR001647">
    <property type="entry name" value="HTH_TetR"/>
</dbReference>
<protein>
    <submittedName>
        <fullName evidence="7">TetR/AcrR family transcriptional regulator</fullName>
    </submittedName>
</protein>
<organism evidence="7 8">
    <name type="scientific">Pseudonocardia eucalypti</name>
    <dbReference type="NCBI Taxonomy" id="648755"/>
    <lineage>
        <taxon>Bacteria</taxon>
        <taxon>Bacillati</taxon>
        <taxon>Actinomycetota</taxon>
        <taxon>Actinomycetes</taxon>
        <taxon>Pseudonocardiales</taxon>
        <taxon>Pseudonocardiaceae</taxon>
        <taxon>Pseudonocardia</taxon>
    </lineage>
</organism>
<dbReference type="RefSeq" id="WP_185062575.1">
    <property type="nucleotide sequence ID" value="NZ_BAABJP010000030.1"/>
</dbReference>
<keyword evidence="1" id="KW-0678">Repressor</keyword>
<evidence type="ECO:0000256" key="5">
    <source>
        <dbReference type="PROSITE-ProRule" id="PRU00335"/>
    </source>
</evidence>
<evidence type="ECO:0000313" key="7">
    <source>
        <dbReference type="EMBL" id="GAA5165242.1"/>
    </source>
</evidence>
<dbReference type="InterPro" id="IPR050109">
    <property type="entry name" value="HTH-type_TetR-like_transc_reg"/>
</dbReference>
<dbReference type="PANTHER" id="PTHR30055">
    <property type="entry name" value="HTH-TYPE TRANSCRIPTIONAL REGULATOR RUTR"/>
    <property type="match status" value="1"/>
</dbReference>
<dbReference type="Pfam" id="PF13977">
    <property type="entry name" value="TetR_C_6"/>
    <property type="match status" value="1"/>
</dbReference>
<evidence type="ECO:0000259" key="6">
    <source>
        <dbReference type="PROSITE" id="PS50977"/>
    </source>
</evidence>
<dbReference type="Pfam" id="PF00440">
    <property type="entry name" value="TetR_N"/>
    <property type="match status" value="1"/>
</dbReference>
<evidence type="ECO:0000256" key="2">
    <source>
        <dbReference type="ARBA" id="ARBA00023015"/>
    </source>
</evidence>
<reference evidence="8" key="1">
    <citation type="journal article" date="2019" name="Int. J. Syst. Evol. Microbiol.">
        <title>The Global Catalogue of Microorganisms (GCM) 10K type strain sequencing project: providing services to taxonomists for standard genome sequencing and annotation.</title>
        <authorList>
            <consortium name="The Broad Institute Genomics Platform"/>
            <consortium name="The Broad Institute Genome Sequencing Center for Infectious Disease"/>
            <person name="Wu L."/>
            <person name="Ma J."/>
        </authorList>
    </citation>
    <scope>NUCLEOTIDE SEQUENCE [LARGE SCALE GENOMIC DNA]</scope>
    <source>
        <strain evidence="8">JCM 18303</strain>
    </source>
</reference>
<evidence type="ECO:0000313" key="8">
    <source>
        <dbReference type="Proteomes" id="UP001428817"/>
    </source>
</evidence>
<feature type="DNA-binding region" description="H-T-H motif" evidence="5">
    <location>
        <begin position="33"/>
        <end position="52"/>
    </location>
</feature>
<evidence type="ECO:0000256" key="1">
    <source>
        <dbReference type="ARBA" id="ARBA00022491"/>
    </source>
</evidence>
<name>A0ABP9QPK2_9PSEU</name>
<dbReference type="InterPro" id="IPR039538">
    <property type="entry name" value="BetI_C"/>
</dbReference>
<comment type="caution">
    <text evidence="7">The sequence shown here is derived from an EMBL/GenBank/DDBJ whole genome shotgun (WGS) entry which is preliminary data.</text>
</comment>
<keyword evidence="2" id="KW-0805">Transcription regulation</keyword>